<sequence>MPNMPGPVKESNVDVLIIGAGPAGLMAANWFARFSKQGLTCRIIDKRSDKIFTGQADGLQCRTLEVFETFGFADRVWKESNHMLEICFWNPDENGVINRTGRIPDTIPGISHYQQVVLHQGRIERFFLDAMSHHGNIHVERSILPESLTISPSSSSTDSDYPVKLQVRHLSLQESTPSQFGSNVASGLFRQVATEGDVSDAPSAERTGDSEIINAKYVIGCDGAHSWTRAQIGAQMHGEQTDYIWGVLDGVPITDFPDIRMRCAIHSEGSGSVMVIPRERGVVRLYIQLAELDVEVDGQKKRVDRSKITADMILKAAQKIVRPYTLEMEDIEWFTAYQIGQRVTDRFTNVDATAAQGEQHPRVFIAGDACHTHSPKAGQGMNTSMMDTYNLAWKIAHAVLGYSTPSILSTYESERRLIARDLIAFDHKFSRLFSGKPAKNGDDMGISLEEFKKVFEKGNLFASGTAVDYGPSAIVAKDGKAVPQYAEPEDTDDPSAAGVRTVSRTGLSTKILPGQRVPSTKVLNHSDARPWHLNELLKSTGKWRIVPFLGDPRSASQISRIQALATWLDSENSPWRRYTPPALPVDALFDTLSIHSAPRAEVEWFSFPPALRRTYNSLYVDDASYHEGHGHAYDFYGIDREKGCLVVLRPDGYVAFVGELEDTDRVEEFFEGFMRVPQGCPRGLGELRRELGAGMEVKERVLVDVQTDKIGQVVQSVEELAV</sequence>
<dbReference type="Gene3D" id="3.50.50.60">
    <property type="entry name" value="FAD/NAD(P)-binding domain"/>
    <property type="match status" value="1"/>
</dbReference>
<dbReference type="Proteomes" id="UP000033140">
    <property type="component" value="Unassembled WGS sequence"/>
</dbReference>
<dbReference type="Gene3D" id="3.30.9.10">
    <property type="entry name" value="D-Amino Acid Oxidase, subunit A, domain 2"/>
    <property type="match status" value="1"/>
</dbReference>
<keyword evidence="8" id="KW-1185">Reference proteome</keyword>
<dbReference type="OMA" id="EICMWNP"/>
<dbReference type="InterPro" id="IPR036249">
    <property type="entry name" value="Thioredoxin-like_sf"/>
</dbReference>
<evidence type="ECO:0000256" key="4">
    <source>
        <dbReference type="ARBA" id="ARBA00023002"/>
    </source>
</evidence>
<dbReference type="CDD" id="cd02979">
    <property type="entry name" value="PHOX_C"/>
    <property type="match status" value="1"/>
</dbReference>
<feature type="domain" description="Phenol hydroxylase-like C-terminal dimerisation" evidence="6">
    <location>
        <begin position="467"/>
        <end position="676"/>
    </location>
</feature>
<reference evidence="7 8" key="1">
    <citation type="journal article" date="2011" name="J. Gen. Appl. Microbiol.">
        <title>Draft genome sequencing of the enigmatic yeast Saitoella complicata.</title>
        <authorList>
            <person name="Nishida H."/>
            <person name="Hamamoto M."/>
            <person name="Sugiyama J."/>
        </authorList>
    </citation>
    <scope>NUCLEOTIDE SEQUENCE [LARGE SCALE GENOMIC DNA]</scope>
    <source>
        <strain evidence="7 8">NRRL Y-17804</strain>
    </source>
</reference>
<evidence type="ECO:0000313" key="7">
    <source>
        <dbReference type="EMBL" id="GAO47627.1"/>
    </source>
</evidence>
<dbReference type="SUPFAM" id="SSF54373">
    <property type="entry name" value="FAD-linked reductases, C-terminal domain"/>
    <property type="match status" value="1"/>
</dbReference>
<comment type="caution">
    <text evidence="7">The sequence shown here is derived from an EMBL/GenBank/DDBJ whole genome shotgun (WGS) entry which is preliminary data.</text>
</comment>
<comment type="similarity">
    <text evidence="1">Belongs to the PheA/TfdB FAD monooxygenase family.</text>
</comment>
<reference evidence="7 8" key="3">
    <citation type="journal article" date="2015" name="Genome Announc.">
        <title>Draft Genome Sequence of the Archiascomycetous Yeast Saitoella complicata.</title>
        <authorList>
            <person name="Yamauchi K."/>
            <person name="Kondo S."/>
            <person name="Hamamoto M."/>
            <person name="Takahashi Y."/>
            <person name="Ogura Y."/>
            <person name="Hayashi T."/>
            <person name="Nishida H."/>
        </authorList>
    </citation>
    <scope>NUCLEOTIDE SEQUENCE [LARGE SCALE GENOMIC DNA]</scope>
    <source>
        <strain evidence="7 8">NRRL Y-17804</strain>
    </source>
</reference>
<dbReference type="PANTHER" id="PTHR43004:SF20">
    <property type="entry name" value="2-MONOOXYGENASE, PUTATIVE (AFU_ORTHOLOGUE AFUA_1G13660)-RELATED"/>
    <property type="match status" value="1"/>
</dbReference>
<dbReference type="InterPro" id="IPR012941">
    <property type="entry name" value="Phe_hydrox_C_dim_dom"/>
</dbReference>
<dbReference type="InterPro" id="IPR036188">
    <property type="entry name" value="FAD/NAD-bd_sf"/>
</dbReference>
<dbReference type="STRING" id="698492.A0A0E9NCN4"/>
<dbReference type="RefSeq" id="XP_019021062.1">
    <property type="nucleotide sequence ID" value="XM_019165252.1"/>
</dbReference>
<evidence type="ECO:0000313" key="8">
    <source>
        <dbReference type="Proteomes" id="UP000033140"/>
    </source>
</evidence>
<keyword evidence="2" id="KW-0285">Flavoprotein</keyword>
<evidence type="ECO:0000259" key="5">
    <source>
        <dbReference type="Pfam" id="PF01494"/>
    </source>
</evidence>
<organism evidence="7 8">
    <name type="scientific">Saitoella complicata (strain BCRC 22490 / CBS 7301 / JCM 7358 / NBRC 10748 / NRRL Y-17804)</name>
    <dbReference type="NCBI Taxonomy" id="698492"/>
    <lineage>
        <taxon>Eukaryota</taxon>
        <taxon>Fungi</taxon>
        <taxon>Dikarya</taxon>
        <taxon>Ascomycota</taxon>
        <taxon>Taphrinomycotina</taxon>
        <taxon>Taphrinomycotina incertae sedis</taxon>
        <taxon>Saitoella</taxon>
    </lineage>
</organism>
<reference evidence="7 8" key="2">
    <citation type="journal article" date="2014" name="J. Gen. Appl. Microbiol.">
        <title>The early diverging ascomycetous budding yeast Saitoella complicata has three histone deacetylases belonging to the Clr6, Hos2, and Rpd3 lineages.</title>
        <authorList>
            <person name="Nishida H."/>
            <person name="Matsumoto T."/>
            <person name="Kondo S."/>
            <person name="Hamamoto M."/>
            <person name="Yoshikawa H."/>
        </authorList>
    </citation>
    <scope>NUCLEOTIDE SEQUENCE [LARGE SCALE GENOMIC DNA]</scope>
    <source>
        <strain evidence="7 8">NRRL Y-17804</strain>
    </source>
</reference>
<dbReference type="PRINTS" id="PR00420">
    <property type="entry name" value="RNGMNOXGNASE"/>
</dbReference>
<dbReference type="Pfam" id="PF07976">
    <property type="entry name" value="Phe_hydrox_dim"/>
    <property type="match status" value="1"/>
</dbReference>
<evidence type="ECO:0000256" key="2">
    <source>
        <dbReference type="ARBA" id="ARBA00022630"/>
    </source>
</evidence>
<dbReference type="GO" id="GO:0071949">
    <property type="term" value="F:FAD binding"/>
    <property type="evidence" value="ECO:0007669"/>
    <property type="project" value="InterPro"/>
</dbReference>
<keyword evidence="4" id="KW-0560">Oxidoreductase</keyword>
<proteinExistence type="inferred from homology"/>
<evidence type="ECO:0000256" key="3">
    <source>
        <dbReference type="ARBA" id="ARBA00022827"/>
    </source>
</evidence>
<evidence type="ECO:0000259" key="6">
    <source>
        <dbReference type="Pfam" id="PF07976"/>
    </source>
</evidence>
<dbReference type="PANTHER" id="PTHR43004">
    <property type="entry name" value="TRK SYSTEM POTASSIUM UPTAKE PROTEIN"/>
    <property type="match status" value="1"/>
</dbReference>
<gene>
    <name evidence="7" type="ORF">G7K_1827-t1</name>
</gene>
<dbReference type="AlphaFoldDB" id="A0A0E9NCN4"/>
<dbReference type="Pfam" id="PF01494">
    <property type="entry name" value="FAD_binding_3"/>
    <property type="match status" value="1"/>
</dbReference>
<dbReference type="InterPro" id="IPR038220">
    <property type="entry name" value="PHOX_C_sf"/>
</dbReference>
<protein>
    <recommendedName>
        <fullName evidence="9">Phenol 2-monooxygenase</fullName>
    </recommendedName>
</protein>
<dbReference type="SUPFAM" id="SSF51905">
    <property type="entry name" value="FAD/NAD(P)-binding domain"/>
    <property type="match status" value="1"/>
</dbReference>
<dbReference type="EMBL" id="BACD03000010">
    <property type="protein sequence ID" value="GAO47627.1"/>
    <property type="molecule type" value="Genomic_DNA"/>
</dbReference>
<keyword evidence="3" id="KW-0274">FAD</keyword>
<dbReference type="OrthoDB" id="1716816at2759"/>
<evidence type="ECO:0000256" key="1">
    <source>
        <dbReference type="ARBA" id="ARBA00007801"/>
    </source>
</evidence>
<evidence type="ECO:0008006" key="9">
    <source>
        <dbReference type="Google" id="ProtNLM"/>
    </source>
</evidence>
<dbReference type="SUPFAM" id="SSF52833">
    <property type="entry name" value="Thioredoxin-like"/>
    <property type="match status" value="1"/>
</dbReference>
<dbReference type="InterPro" id="IPR050641">
    <property type="entry name" value="RIFMO-like"/>
</dbReference>
<dbReference type="GO" id="GO:0016709">
    <property type="term" value="F:oxidoreductase activity, acting on paired donors, with incorporation or reduction of molecular oxygen, NAD(P)H as one donor, and incorporation of one atom of oxygen"/>
    <property type="evidence" value="ECO:0007669"/>
    <property type="project" value="UniProtKB-ARBA"/>
</dbReference>
<name>A0A0E9NCN4_SAICN</name>
<dbReference type="InterPro" id="IPR002938">
    <property type="entry name" value="FAD-bd"/>
</dbReference>
<feature type="domain" description="FAD-binding" evidence="5">
    <location>
        <begin position="13"/>
        <end position="425"/>
    </location>
</feature>
<dbReference type="Gene3D" id="3.40.30.20">
    <property type="match status" value="1"/>
</dbReference>
<accession>A0A0E9NCN4</accession>